<comment type="caution">
    <text evidence="2">The sequence shown here is derived from an EMBL/GenBank/DDBJ whole genome shotgun (WGS) entry which is preliminary data.</text>
</comment>
<evidence type="ECO:0000313" key="2">
    <source>
        <dbReference type="EMBL" id="GFO69696.1"/>
    </source>
</evidence>
<protein>
    <submittedName>
        <fullName evidence="2">Uncharacterized protein</fullName>
    </submittedName>
</protein>
<dbReference type="EMBL" id="BLXZ01000006">
    <property type="protein sequence ID" value="GFO69696.1"/>
    <property type="molecule type" value="Genomic_DNA"/>
</dbReference>
<sequence>MPGAAVSKSVTSKPTTVATKAEVAKLPARGKQKLAAPPAVAVFGMIYIDSTTGKEKIFDGASWVPHDNTVDSYYASRKAPAKTAASMVQTDVCTDGDPACTPSGAHGGPGTNPAGHYAFACSVCHKVGGRVSFAKNGPAFGAGLPAPTFDATAKTCSNIACHAVSGTFSYYVYDWGLEDYVLTTISYGGGAPRPTSSWFSTGAAGCTACHDDPPRSGSTGSNVWHSGNHGNQGPTGDRNQCQFCHPDAYSPGNGIGNTITNPALHANGVANVQATFTSACFTCH</sequence>
<keyword evidence="3" id="KW-1185">Reference proteome</keyword>
<dbReference type="AlphaFoldDB" id="A0A6V8NB17"/>
<name>A0A6V8NB17_9BACT</name>
<proteinExistence type="predicted"/>
<dbReference type="SUPFAM" id="SSF48695">
    <property type="entry name" value="Multiheme cytochromes"/>
    <property type="match status" value="1"/>
</dbReference>
<reference evidence="3" key="1">
    <citation type="submission" date="2020-06" db="EMBL/GenBank/DDBJ databases">
        <title>Draft genomic sequecing of Geomonas sp. Red745.</title>
        <authorList>
            <person name="Itoh H."/>
            <person name="Xu Z.X."/>
            <person name="Ushijima N."/>
            <person name="Masuda Y."/>
            <person name="Shiratori Y."/>
            <person name="Senoo K."/>
        </authorList>
    </citation>
    <scope>NUCLEOTIDE SEQUENCE [LARGE SCALE GENOMIC DNA]</scope>
    <source>
        <strain evidence="3">Red745</strain>
    </source>
</reference>
<dbReference type="InterPro" id="IPR036280">
    <property type="entry name" value="Multihaem_cyt_sf"/>
</dbReference>
<evidence type="ECO:0000256" key="1">
    <source>
        <dbReference type="SAM" id="MobiDB-lite"/>
    </source>
</evidence>
<feature type="region of interest" description="Disordered" evidence="1">
    <location>
        <begin position="217"/>
        <end position="236"/>
    </location>
</feature>
<evidence type="ECO:0000313" key="3">
    <source>
        <dbReference type="Proteomes" id="UP000587586"/>
    </source>
</evidence>
<dbReference type="Proteomes" id="UP000587586">
    <property type="component" value="Unassembled WGS sequence"/>
</dbReference>
<accession>A0A6V8NB17</accession>
<gene>
    <name evidence="2" type="ORF">GMLC_32750</name>
</gene>
<organism evidence="2 3">
    <name type="scientific">Geomonas limicola</name>
    <dbReference type="NCBI Taxonomy" id="2740186"/>
    <lineage>
        <taxon>Bacteria</taxon>
        <taxon>Pseudomonadati</taxon>
        <taxon>Thermodesulfobacteriota</taxon>
        <taxon>Desulfuromonadia</taxon>
        <taxon>Geobacterales</taxon>
        <taxon>Geobacteraceae</taxon>
        <taxon>Geomonas</taxon>
    </lineage>
</organism>